<feature type="domain" description="Runt" evidence="1">
    <location>
        <begin position="1"/>
        <end position="42"/>
    </location>
</feature>
<dbReference type="Gramene" id="Kaladp0093s0141.1.v1.1">
    <property type="protein sequence ID" value="Kaladp0093s0141.1.v1.1.CDS.1"/>
    <property type="gene ID" value="Kaladp0093s0141.v1.1"/>
</dbReference>
<proteinExistence type="predicted"/>
<dbReference type="AlphaFoldDB" id="A0A7N0UXV4"/>
<reference evidence="2" key="1">
    <citation type="submission" date="2021-01" db="UniProtKB">
        <authorList>
            <consortium name="EnsemblPlants"/>
        </authorList>
    </citation>
    <scope>IDENTIFICATION</scope>
</reference>
<keyword evidence="3" id="KW-1185">Reference proteome</keyword>
<evidence type="ECO:0000313" key="2">
    <source>
        <dbReference type="EnsemblPlants" id="Kaladp0093s0141.1.v1.1.CDS.1"/>
    </source>
</evidence>
<dbReference type="GO" id="GO:0003700">
    <property type="term" value="F:DNA-binding transcription factor activity"/>
    <property type="evidence" value="ECO:0007669"/>
    <property type="project" value="InterPro"/>
</dbReference>
<dbReference type="PANTHER" id="PTHR33177">
    <property type="entry name" value="PUTATIVE-RELATED"/>
    <property type="match status" value="1"/>
</dbReference>
<name>A0A7N0UXV4_KALFE</name>
<dbReference type="PANTHER" id="PTHR33177:SF76">
    <property type="entry name" value="PROTEIN GL2-INTERACTING REPRESSOR 2"/>
    <property type="match status" value="1"/>
</dbReference>
<accession>A0A7N0UXV4</accession>
<dbReference type="EnsemblPlants" id="Kaladp0093s0141.1.v1.1">
    <property type="protein sequence ID" value="Kaladp0093s0141.1.v1.1.CDS.1"/>
    <property type="gene ID" value="Kaladp0093s0141.v1.1"/>
</dbReference>
<dbReference type="Pfam" id="PF24747">
    <property type="entry name" value="Zn-ribbon_GIR1"/>
    <property type="match status" value="1"/>
</dbReference>
<evidence type="ECO:0000259" key="1">
    <source>
        <dbReference type="PROSITE" id="PS51062"/>
    </source>
</evidence>
<dbReference type="InterPro" id="IPR013524">
    <property type="entry name" value="Runt_dom"/>
</dbReference>
<dbReference type="GO" id="GO:0003677">
    <property type="term" value="F:DNA binding"/>
    <property type="evidence" value="ECO:0007669"/>
    <property type="project" value="InterPro"/>
</dbReference>
<dbReference type="Proteomes" id="UP000594263">
    <property type="component" value="Unplaced"/>
</dbReference>
<dbReference type="PROSITE" id="PS51062">
    <property type="entry name" value="RUNT"/>
    <property type="match status" value="1"/>
</dbReference>
<dbReference type="InterPro" id="IPR056440">
    <property type="entry name" value="Zn-ribbon_GIR1"/>
</dbReference>
<protein>
    <recommendedName>
        <fullName evidence="1">Runt domain-containing protein</fullName>
    </recommendedName>
</protein>
<dbReference type="OMA" id="MYVMISK"/>
<organism evidence="2 3">
    <name type="scientific">Kalanchoe fedtschenkoi</name>
    <name type="common">Lavender scallops</name>
    <name type="synonym">South American air plant</name>
    <dbReference type="NCBI Taxonomy" id="63787"/>
    <lineage>
        <taxon>Eukaryota</taxon>
        <taxon>Viridiplantae</taxon>
        <taxon>Streptophyta</taxon>
        <taxon>Embryophyta</taxon>
        <taxon>Tracheophyta</taxon>
        <taxon>Spermatophyta</taxon>
        <taxon>Magnoliopsida</taxon>
        <taxon>eudicotyledons</taxon>
        <taxon>Gunneridae</taxon>
        <taxon>Pentapetalae</taxon>
        <taxon>Saxifragales</taxon>
        <taxon>Crassulaceae</taxon>
        <taxon>Kalanchoe</taxon>
    </lineage>
</organism>
<sequence>MGRRGKGSNLNLDLMLNLSPPSQAYYDGEATLAVAGSMSSSEISAIAAVGSLCISSPESHTSSCSSSTTQHGTENNKAGMVLVGCQRCLMYFMLSELDLKCPKCKSNSLLCFNNRNR</sequence>
<evidence type="ECO:0000313" key="3">
    <source>
        <dbReference type="Proteomes" id="UP000594263"/>
    </source>
</evidence>
<dbReference type="InterPro" id="IPR055281">
    <property type="entry name" value="GIR1-2/SIED1"/>
</dbReference>